<accession>A0A6J6SER9</accession>
<reference evidence="12" key="1">
    <citation type="submission" date="2020-05" db="EMBL/GenBank/DDBJ databases">
        <authorList>
            <person name="Chiriac C."/>
            <person name="Salcher M."/>
            <person name="Ghai R."/>
            <person name="Kavagutti S V."/>
        </authorList>
    </citation>
    <scope>NUCLEOTIDE SEQUENCE</scope>
</reference>
<dbReference type="InterPro" id="IPR006206">
    <property type="entry name" value="Mevalonate/galactokinase"/>
</dbReference>
<dbReference type="InterPro" id="IPR019741">
    <property type="entry name" value="Galactokinase_CS"/>
</dbReference>
<dbReference type="PANTHER" id="PTHR10457:SF7">
    <property type="entry name" value="GALACTOKINASE-RELATED"/>
    <property type="match status" value="1"/>
</dbReference>
<keyword evidence="5" id="KW-0418">Kinase</keyword>
<organism evidence="12">
    <name type="scientific">freshwater metagenome</name>
    <dbReference type="NCBI Taxonomy" id="449393"/>
    <lineage>
        <taxon>unclassified sequences</taxon>
        <taxon>metagenomes</taxon>
        <taxon>ecological metagenomes</taxon>
    </lineage>
</organism>
<dbReference type="Pfam" id="PF00288">
    <property type="entry name" value="GHMP_kinases_N"/>
    <property type="match status" value="1"/>
</dbReference>
<dbReference type="Pfam" id="PF08544">
    <property type="entry name" value="GHMP_kinases_C"/>
    <property type="match status" value="1"/>
</dbReference>
<sequence>MNNSQRRAGSFRAVAPGRVNLIGDHTDYMGGLALPMAINLATTITATTASSVIELTSEQVDGDIHVPLPVTQPNQVTPGWGRYVAGVAAVLGSTEGFVGRVTSTLPLGSGLSSSAALEVATALALGDSGSPLEIAVHCQSAEQLASGVPCGIMDQLAIASATEGNGLLIDFSNNSVTEVPIPDTAQFWVIHSGEERQLVGSAYAERRAQAEQAAALVGPLPEADLSSINAVKDRVLRGRARHVQTECARVRLFAAALLQSDLHQCGRLMIESHTSLRDDYEVSTAKMDSLVNQLCATSGVYGARLTGAGFGGCVVALADPDIELQGLRVHPSAGAHLQWLTEDENESAQR</sequence>
<dbReference type="PROSITE" id="PS00106">
    <property type="entry name" value="GALACTOKINASE"/>
    <property type="match status" value="1"/>
</dbReference>
<dbReference type="InterPro" id="IPR006204">
    <property type="entry name" value="GHMP_kinase_N_dom"/>
</dbReference>
<gene>
    <name evidence="12" type="ORF">UFOPK2766_00473</name>
</gene>
<keyword evidence="4" id="KW-0547">Nucleotide-binding</keyword>
<dbReference type="FunFam" id="3.30.70.890:FF:000001">
    <property type="entry name" value="Galactokinase"/>
    <property type="match status" value="1"/>
</dbReference>
<evidence type="ECO:0000259" key="10">
    <source>
        <dbReference type="Pfam" id="PF08544"/>
    </source>
</evidence>
<evidence type="ECO:0000256" key="3">
    <source>
        <dbReference type="ARBA" id="ARBA00022723"/>
    </source>
</evidence>
<keyword evidence="2" id="KW-0808">Transferase</keyword>
<feature type="domain" description="GHMP kinase N-terminal" evidence="9">
    <location>
        <begin position="84"/>
        <end position="159"/>
    </location>
</feature>
<dbReference type="PIRSF" id="PIRSF000530">
    <property type="entry name" value="Galactokinase"/>
    <property type="match status" value="1"/>
</dbReference>
<dbReference type="Gene3D" id="3.30.70.890">
    <property type="entry name" value="GHMP kinase, C-terminal domain"/>
    <property type="match status" value="1"/>
</dbReference>
<evidence type="ECO:0000256" key="1">
    <source>
        <dbReference type="ARBA" id="ARBA00006566"/>
    </source>
</evidence>
<dbReference type="InterPro" id="IPR006203">
    <property type="entry name" value="GHMP_knse_ATP-bd_CS"/>
</dbReference>
<evidence type="ECO:0000259" key="9">
    <source>
        <dbReference type="Pfam" id="PF00288"/>
    </source>
</evidence>
<dbReference type="GO" id="GO:0004335">
    <property type="term" value="F:galactokinase activity"/>
    <property type="evidence" value="ECO:0007669"/>
    <property type="project" value="InterPro"/>
</dbReference>
<keyword evidence="7" id="KW-0460">Magnesium</keyword>
<dbReference type="InterPro" id="IPR020568">
    <property type="entry name" value="Ribosomal_Su5_D2-typ_SF"/>
</dbReference>
<proteinExistence type="inferred from homology"/>
<feature type="domain" description="Galactokinase N-terminal" evidence="11">
    <location>
        <begin position="11"/>
        <end position="46"/>
    </location>
</feature>
<evidence type="ECO:0000256" key="2">
    <source>
        <dbReference type="ARBA" id="ARBA00022679"/>
    </source>
</evidence>
<dbReference type="EMBL" id="CAEZYU010000014">
    <property type="protein sequence ID" value="CAB4733390.1"/>
    <property type="molecule type" value="Genomic_DNA"/>
</dbReference>
<dbReference type="SUPFAM" id="SSF55060">
    <property type="entry name" value="GHMP Kinase, C-terminal domain"/>
    <property type="match status" value="1"/>
</dbReference>
<feature type="domain" description="GHMP kinase C-terminal" evidence="10">
    <location>
        <begin position="254"/>
        <end position="320"/>
    </location>
</feature>
<dbReference type="PANTHER" id="PTHR10457">
    <property type="entry name" value="MEVALONATE KINASE/GALACTOKINASE"/>
    <property type="match status" value="1"/>
</dbReference>
<dbReference type="GO" id="GO:0005829">
    <property type="term" value="C:cytosol"/>
    <property type="evidence" value="ECO:0007669"/>
    <property type="project" value="TreeGrafter"/>
</dbReference>
<dbReference type="GO" id="GO:0005524">
    <property type="term" value="F:ATP binding"/>
    <property type="evidence" value="ECO:0007669"/>
    <property type="project" value="UniProtKB-KW"/>
</dbReference>
<keyword evidence="3" id="KW-0479">Metal-binding</keyword>
<evidence type="ECO:0000256" key="8">
    <source>
        <dbReference type="ARBA" id="ARBA00023277"/>
    </source>
</evidence>
<protein>
    <submittedName>
        <fullName evidence="12">Unannotated protein</fullName>
    </submittedName>
</protein>
<dbReference type="InterPro" id="IPR013750">
    <property type="entry name" value="GHMP_kinase_C_dom"/>
</dbReference>
<evidence type="ECO:0000256" key="6">
    <source>
        <dbReference type="ARBA" id="ARBA00022840"/>
    </source>
</evidence>
<dbReference type="InterPro" id="IPR000705">
    <property type="entry name" value="Galactokinase"/>
</dbReference>
<evidence type="ECO:0000313" key="12">
    <source>
        <dbReference type="EMBL" id="CAB4733390.1"/>
    </source>
</evidence>
<dbReference type="PROSITE" id="PS00627">
    <property type="entry name" value="GHMP_KINASES_ATP"/>
    <property type="match status" value="1"/>
</dbReference>
<dbReference type="InterPro" id="IPR014721">
    <property type="entry name" value="Ribsml_uS5_D2-typ_fold_subgr"/>
</dbReference>
<dbReference type="Gene3D" id="3.30.230.10">
    <property type="match status" value="1"/>
</dbReference>
<dbReference type="GO" id="GO:0046872">
    <property type="term" value="F:metal ion binding"/>
    <property type="evidence" value="ECO:0007669"/>
    <property type="project" value="UniProtKB-KW"/>
</dbReference>
<dbReference type="PRINTS" id="PR00473">
    <property type="entry name" value="GALCTOKINASE"/>
</dbReference>
<dbReference type="InterPro" id="IPR036554">
    <property type="entry name" value="GHMP_kinase_C_sf"/>
</dbReference>
<dbReference type="Pfam" id="PF10509">
    <property type="entry name" value="GalKase_gal_bdg"/>
    <property type="match status" value="1"/>
</dbReference>
<dbReference type="InterPro" id="IPR019539">
    <property type="entry name" value="GalKase_N"/>
</dbReference>
<comment type="similarity">
    <text evidence="1">Belongs to the GHMP kinase family. GalK subfamily.</text>
</comment>
<keyword evidence="8" id="KW-0119">Carbohydrate metabolism</keyword>
<evidence type="ECO:0000259" key="11">
    <source>
        <dbReference type="Pfam" id="PF10509"/>
    </source>
</evidence>
<dbReference type="GO" id="GO:0006012">
    <property type="term" value="P:galactose metabolic process"/>
    <property type="evidence" value="ECO:0007669"/>
    <property type="project" value="InterPro"/>
</dbReference>
<name>A0A6J6SER9_9ZZZZ</name>
<dbReference type="AlphaFoldDB" id="A0A6J6SER9"/>
<dbReference type="SUPFAM" id="SSF54211">
    <property type="entry name" value="Ribosomal protein S5 domain 2-like"/>
    <property type="match status" value="1"/>
</dbReference>
<evidence type="ECO:0000256" key="5">
    <source>
        <dbReference type="ARBA" id="ARBA00022777"/>
    </source>
</evidence>
<dbReference type="PRINTS" id="PR00959">
    <property type="entry name" value="MEVGALKINASE"/>
</dbReference>
<evidence type="ECO:0000256" key="7">
    <source>
        <dbReference type="ARBA" id="ARBA00022842"/>
    </source>
</evidence>
<keyword evidence="6" id="KW-0067">ATP-binding</keyword>
<evidence type="ECO:0000256" key="4">
    <source>
        <dbReference type="ARBA" id="ARBA00022741"/>
    </source>
</evidence>